<organism evidence="5 6">
    <name type="scientific">Sphingomonas jinjuensis</name>
    <dbReference type="NCBI Taxonomy" id="535907"/>
    <lineage>
        <taxon>Bacteria</taxon>
        <taxon>Pseudomonadati</taxon>
        <taxon>Pseudomonadota</taxon>
        <taxon>Alphaproteobacteria</taxon>
        <taxon>Sphingomonadales</taxon>
        <taxon>Sphingomonadaceae</taxon>
        <taxon>Sphingomonas</taxon>
    </lineage>
</organism>
<dbReference type="InterPro" id="IPR018060">
    <property type="entry name" value="HTH_AraC"/>
</dbReference>
<sequence length="283" mass="30562">MAGVVLDYQIPASRLAPYISTFYRLQTDTGLNEVERADRAQLRLRLSAGSAHYVFADGSRQEATPLHLLGPTSGAFTVSAEGPLLVFGMGLMPAGWEALIDDDASLLLNRVADAGAVLGESLTNAVARLRFDQDIAAMASIIEPVLDALLRPTQHGTRSFVEAVDAWLADAPSPSLDALAAATGLSRRQVERRCNQLYGAPPKLLARKYRALRAAVALSKQRGGEMPVIEGFYDQSHMIREIKQFTGMTPRQVRTGGGGWLTQLSIQHRSALEGTVPPIVSRT</sequence>
<keyword evidence="2 5" id="KW-0238">DNA-binding</keyword>
<keyword evidence="6" id="KW-1185">Reference proteome</keyword>
<evidence type="ECO:0000256" key="2">
    <source>
        <dbReference type="ARBA" id="ARBA00023125"/>
    </source>
</evidence>
<dbReference type="Gene3D" id="1.10.10.60">
    <property type="entry name" value="Homeodomain-like"/>
    <property type="match status" value="1"/>
</dbReference>
<dbReference type="Pfam" id="PF20240">
    <property type="entry name" value="DUF6597"/>
    <property type="match status" value="1"/>
</dbReference>
<name>A0A840F6Q6_9SPHN</name>
<evidence type="ECO:0000256" key="3">
    <source>
        <dbReference type="ARBA" id="ARBA00023163"/>
    </source>
</evidence>
<dbReference type="AlphaFoldDB" id="A0A840F6Q6"/>
<dbReference type="GO" id="GO:0003700">
    <property type="term" value="F:DNA-binding transcription factor activity"/>
    <property type="evidence" value="ECO:0007669"/>
    <property type="project" value="InterPro"/>
</dbReference>
<evidence type="ECO:0000313" key="5">
    <source>
        <dbReference type="EMBL" id="MBB4153429.1"/>
    </source>
</evidence>
<dbReference type="EMBL" id="JACIEV010000003">
    <property type="protein sequence ID" value="MBB4153429.1"/>
    <property type="molecule type" value="Genomic_DNA"/>
</dbReference>
<dbReference type="InterPro" id="IPR046532">
    <property type="entry name" value="DUF6597"/>
</dbReference>
<protein>
    <submittedName>
        <fullName evidence="5">AraC-like DNA-binding protein</fullName>
    </submittedName>
</protein>
<gene>
    <name evidence="5" type="ORF">GGQ80_001331</name>
</gene>
<dbReference type="SMART" id="SM00342">
    <property type="entry name" value="HTH_ARAC"/>
    <property type="match status" value="1"/>
</dbReference>
<evidence type="ECO:0000256" key="1">
    <source>
        <dbReference type="ARBA" id="ARBA00023015"/>
    </source>
</evidence>
<dbReference type="RefSeq" id="WP_183983109.1">
    <property type="nucleotide sequence ID" value="NZ_JACIEV010000003.1"/>
</dbReference>
<dbReference type="PROSITE" id="PS01124">
    <property type="entry name" value="HTH_ARAC_FAMILY_2"/>
    <property type="match status" value="1"/>
</dbReference>
<feature type="domain" description="HTH araC/xylS-type" evidence="4">
    <location>
        <begin position="158"/>
        <end position="256"/>
    </location>
</feature>
<reference evidence="5 6" key="1">
    <citation type="submission" date="2020-08" db="EMBL/GenBank/DDBJ databases">
        <title>Genomic Encyclopedia of Type Strains, Phase IV (KMG-IV): sequencing the most valuable type-strain genomes for metagenomic binning, comparative biology and taxonomic classification.</title>
        <authorList>
            <person name="Goeker M."/>
        </authorList>
    </citation>
    <scope>NUCLEOTIDE SEQUENCE [LARGE SCALE GENOMIC DNA]</scope>
    <source>
        <strain evidence="5 6">YC6723</strain>
    </source>
</reference>
<dbReference type="GO" id="GO:0043565">
    <property type="term" value="F:sequence-specific DNA binding"/>
    <property type="evidence" value="ECO:0007669"/>
    <property type="project" value="InterPro"/>
</dbReference>
<accession>A0A840F6Q6</accession>
<dbReference type="InterPro" id="IPR050204">
    <property type="entry name" value="AraC_XylS_family_regulators"/>
</dbReference>
<evidence type="ECO:0000313" key="6">
    <source>
        <dbReference type="Proteomes" id="UP000529795"/>
    </source>
</evidence>
<keyword evidence="3" id="KW-0804">Transcription</keyword>
<evidence type="ECO:0000259" key="4">
    <source>
        <dbReference type="PROSITE" id="PS01124"/>
    </source>
</evidence>
<proteinExistence type="predicted"/>
<keyword evidence="1" id="KW-0805">Transcription regulation</keyword>
<dbReference type="Pfam" id="PF12833">
    <property type="entry name" value="HTH_18"/>
    <property type="match status" value="1"/>
</dbReference>
<dbReference type="Proteomes" id="UP000529795">
    <property type="component" value="Unassembled WGS sequence"/>
</dbReference>
<dbReference type="PANTHER" id="PTHR46796">
    <property type="entry name" value="HTH-TYPE TRANSCRIPTIONAL ACTIVATOR RHAS-RELATED"/>
    <property type="match status" value="1"/>
</dbReference>
<comment type="caution">
    <text evidence="5">The sequence shown here is derived from an EMBL/GenBank/DDBJ whole genome shotgun (WGS) entry which is preliminary data.</text>
</comment>